<keyword evidence="1" id="KW-0472">Membrane</keyword>
<gene>
    <name evidence="2" type="ORF">A2304_02955</name>
</gene>
<dbReference type="EMBL" id="MGFE01000017">
    <property type="protein sequence ID" value="OGL98639.1"/>
    <property type="molecule type" value="Genomic_DNA"/>
</dbReference>
<organism evidence="2 3">
    <name type="scientific">Candidatus Uhrbacteria bacterium RIFOXYB2_FULL_57_15</name>
    <dbReference type="NCBI Taxonomy" id="1802422"/>
    <lineage>
        <taxon>Bacteria</taxon>
        <taxon>Candidatus Uhriibacteriota</taxon>
    </lineage>
</organism>
<evidence type="ECO:0000256" key="1">
    <source>
        <dbReference type="SAM" id="Phobius"/>
    </source>
</evidence>
<name>A0A1F7W784_9BACT</name>
<evidence type="ECO:0000313" key="3">
    <source>
        <dbReference type="Proteomes" id="UP000176501"/>
    </source>
</evidence>
<dbReference type="Proteomes" id="UP000176501">
    <property type="component" value="Unassembled WGS sequence"/>
</dbReference>
<keyword evidence="1" id="KW-0812">Transmembrane</keyword>
<comment type="caution">
    <text evidence="2">The sequence shown here is derived from an EMBL/GenBank/DDBJ whole genome shotgun (WGS) entry which is preliminary data.</text>
</comment>
<accession>A0A1F7W784</accession>
<evidence type="ECO:0000313" key="2">
    <source>
        <dbReference type="EMBL" id="OGL98639.1"/>
    </source>
</evidence>
<feature type="transmembrane region" description="Helical" evidence="1">
    <location>
        <begin position="33"/>
        <end position="49"/>
    </location>
</feature>
<sequence>MEDTTQTTSFETGRANVAWEIDEYTRQTRSRNWYLVAGIIGVALIVYSIASANFLFAVIILMIGIITLITDFKQPDRVTVAITPTGLVVGDIAYDFRAVRDFSLAYEPPEVKILYLTFRQFWQPMLAIPLEDTDPNVVRAELLPYCLENLDRTSETLTETIKRVYKL</sequence>
<proteinExistence type="predicted"/>
<protein>
    <recommendedName>
        <fullName evidence="4">DUF5673 domain-containing protein</fullName>
    </recommendedName>
</protein>
<reference evidence="2 3" key="1">
    <citation type="journal article" date="2016" name="Nat. Commun.">
        <title>Thousands of microbial genomes shed light on interconnected biogeochemical processes in an aquifer system.</title>
        <authorList>
            <person name="Anantharaman K."/>
            <person name="Brown C.T."/>
            <person name="Hug L.A."/>
            <person name="Sharon I."/>
            <person name="Castelle C.J."/>
            <person name="Probst A.J."/>
            <person name="Thomas B.C."/>
            <person name="Singh A."/>
            <person name="Wilkins M.J."/>
            <person name="Karaoz U."/>
            <person name="Brodie E.L."/>
            <person name="Williams K.H."/>
            <person name="Hubbard S.S."/>
            <person name="Banfield J.F."/>
        </authorList>
    </citation>
    <scope>NUCLEOTIDE SEQUENCE [LARGE SCALE GENOMIC DNA]</scope>
</reference>
<keyword evidence="1" id="KW-1133">Transmembrane helix</keyword>
<evidence type="ECO:0008006" key="4">
    <source>
        <dbReference type="Google" id="ProtNLM"/>
    </source>
</evidence>
<dbReference type="AlphaFoldDB" id="A0A1F7W784"/>
<feature type="transmembrane region" description="Helical" evidence="1">
    <location>
        <begin position="55"/>
        <end position="72"/>
    </location>
</feature>